<dbReference type="GO" id="GO:0042391">
    <property type="term" value="P:regulation of membrane potential"/>
    <property type="evidence" value="ECO:0007669"/>
    <property type="project" value="TreeGrafter"/>
</dbReference>
<evidence type="ECO:0000256" key="2">
    <source>
        <dbReference type="ARBA" id="ARBA00022692"/>
    </source>
</evidence>
<organism evidence="8 9">
    <name type="scientific">Symbiodinium microadriaticum</name>
    <name type="common">Dinoflagellate</name>
    <name type="synonym">Zooxanthella microadriatica</name>
    <dbReference type="NCBI Taxonomy" id="2951"/>
    <lineage>
        <taxon>Eukaryota</taxon>
        <taxon>Sar</taxon>
        <taxon>Alveolata</taxon>
        <taxon>Dinophyceae</taxon>
        <taxon>Suessiales</taxon>
        <taxon>Symbiodiniaceae</taxon>
        <taxon>Symbiodinium</taxon>
    </lineage>
</organism>
<feature type="region of interest" description="Disordered" evidence="5">
    <location>
        <begin position="121"/>
        <end position="142"/>
    </location>
</feature>
<feature type="domain" description="Ion transport" evidence="7">
    <location>
        <begin position="215"/>
        <end position="462"/>
    </location>
</feature>
<dbReference type="SUPFAM" id="SSF81324">
    <property type="entry name" value="Voltage-gated potassium channels"/>
    <property type="match status" value="1"/>
</dbReference>
<evidence type="ECO:0000313" key="8">
    <source>
        <dbReference type="EMBL" id="OLQ01556.1"/>
    </source>
</evidence>
<dbReference type="GO" id="GO:0005886">
    <property type="term" value="C:plasma membrane"/>
    <property type="evidence" value="ECO:0007669"/>
    <property type="project" value="TreeGrafter"/>
</dbReference>
<keyword evidence="9" id="KW-1185">Reference proteome</keyword>
<dbReference type="OMA" id="QTAHRES"/>
<keyword evidence="2 6" id="KW-0812">Transmembrane</keyword>
<dbReference type="PANTHER" id="PTHR10217:SF435">
    <property type="entry name" value="POTASSIUM VOLTAGE-GATED CHANNEL PROTEIN EAG"/>
    <property type="match status" value="1"/>
</dbReference>
<evidence type="ECO:0000256" key="5">
    <source>
        <dbReference type="SAM" id="MobiDB-lite"/>
    </source>
</evidence>
<evidence type="ECO:0000259" key="7">
    <source>
        <dbReference type="Pfam" id="PF00520"/>
    </source>
</evidence>
<sequence>MLPAWVIQLYSAYGQPITAGQVAQLTEENARLRKENQFLRVQLKLPEQFELEIDQPEFSEEAADEVLPEFSKESSEQRVSVNVKRISTVSLPRISMISGASFEADPAAAIQGPPCLLARLSQSSGRQSTGKGTQPLDQPRASGITEKLVLKSRWSKEIKTISTMGTQLLEEMHQTAHRESADGRYRRQNQARRTIFDRARPRWLPLHPGSSVRLTWDALALVLLFYDVVYIPLGALEPPRTAFTDVLEWLSLVFWTLDMVMTCLSAYYYKGEIVTEFRRIAKNYLKTWFFLDVVVLAPDWMERLGSAGEESGEAFKIIRSFRFLRTLRLLRLLKLQKLLAMVYDLIDSEFTFIMFTCIRLIFFIVVLNHCIACVWYWVGKSSLEGGYDSWMNIGGIPIIEASFPYRYTTSMHWSLTQFTPASMEISARNTGERLFSIMILFFALIVFSSVIGQVTSSMMSLQNMQASSRKQFWLLRRFLNARKVPKKSRSRIIRFLEQRVPKESQKVQQRDIKICSLLSEPLKDLLAWELHRRLLGRHRLFYILHGAIEAMMMRVCSVAVSESTLAEQDELFRAGESASHMTFVLSGSFQYQPGYEFQEPTDIGPYRWLVEPCLWTDWQHQGTFTAVKTGELCHLDPGKFADVMQAHVWPWNFCKQYALGFLDALNNLDAFETSDLLGQFVVDTGLEQALAAARAESDQVEMDWLEEINDQWSDSLLQKSNSMRSMVAARLTRASKHSKCNIQQAPDIFPANVPIPDIPGPLATAAAGPILVRVCQSLVLAGAQGGRWDLPSPQEDCESSTMSISCAIPFMPIALTLTILAPAVRGAVVAANEKARVSVTATGKAEDEAAHHTMRRASGEGASLTSAGGEDNWVENVGGGSQGPPATLPLAMHDWKGPRLNLPQDLRLYKGLQLFLEHRVLPAT</sequence>
<proteinExistence type="predicted"/>
<keyword evidence="4 6" id="KW-0472">Membrane</keyword>
<evidence type="ECO:0000256" key="3">
    <source>
        <dbReference type="ARBA" id="ARBA00022989"/>
    </source>
</evidence>
<dbReference type="InterPro" id="IPR018490">
    <property type="entry name" value="cNMP-bd_dom_sf"/>
</dbReference>
<keyword evidence="3 6" id="KW-1133">Transmembrane helix</keyword>
<dbReference type="SUPFAM" id="SSF51206">
    <property type="entry name" value="cAMP-binding domain-like"/>
    <property type="match status" value="1"/>
</dbReference>
<dbReference type="InterPro" id="IPR050818">
    <property type="entry name" value="KCNH_animal-type"/>
</dbReference>
<evidence type="ECO:0000256" key="1">
    <source>
        <dbReference type="ARBA" id="ARBA00004141"/>
    </source>
</evidence>
<dbReference type="OrthoDB" id="414628at2759"/>
<evidence type="ECO:0000256" key="6">
    <source>
        <dbReference type="SAM" id="Phobius"/>
    </source>
</evidence>
<accession>A0A1Q9E2A4</accession>
<protein>
    <submittedName>
        <fullName evidence="8">Potassium voltage-gated channel protein eag</fullName>
    </submittedName>
</protein>
<reference evidence="8 9" key="1">
    <citation type="submission" date="2016-02" db="EMBL/GenBank/DDBJ databases">
        <title>Genome analysis of coral dinoflagellate symbionts highlights evolutionary adaptations to a symbiotic lifestyle.</title>
        <authorList>
            <person name="Aranda M."/>
            <person name="Li Y."/>
            <person name="Liew Y.J."/>
            <person name="Baumgarten S."/>
            <person name="Simakov O."/>
            <person name="Wilson M."/>
            <person name="Piel J."/>
            <person name="Ashoor H."/>
            <person name="Bougouffa S."/>
            <person name="Bajic V.B."/>
            <person name="Ryu T."/>
            <person name="Ravasi T."/>
            <person name="Bayer T."/>
            <person name="Micklem G."/>
            <person name="Kim H."/>
            <person name="Bhak J."/>
            <person name="Lajeunesse T.C."/>
            <person name="Voolstra C.R."/>
        </authorList>
    </citation>
    <scope>NUCLEOTIDE SEQUENCE [LARGE SCALE GENOMIC DNA]</scope>
    <source>
        <strain evidence="8 9">CCMP2467</strain>
    </source>
</reference>
<dbReference type="PANTHER" id="PTHR10217">
    <property type="entry name" value="VOLTAGE AND LIGAND GATED POTASSIUM CHANNEL"/>
    <property type="match status" value="1"/>
</dbReference>
<dbReference type="GO" id="GO:0005249">
    <property type="term" value="F:voltage-gated potassium channel activity"/>
    <property type="evidence" value="ECO:0007669"/>
    <property type="project" value="TreeGrafter"/>
</dbReference>
<dbReference type="Gene3D" id="1.10.287.70">
    <property type="match status" value="1"/>
</dbReference>
<comment type="caution">
    <text evidence="8">The sequence shown here is derived from an EMBL/GenBank/DDBJ whole genome shotgun (WGS) entry which is preliminary data.</text>
</comment>
<evidence type="ECO:0000313" key="9">
    <source>
        <dbReference type="Proteomes" id="UP000186817"/>
    </source>
</evidence>
<dbReference type="Gene3D" id="2.60.120.10">
    <property type="entry name" value="Jelly Rolls"/>
    <property type="match status" value="1"/>
</dbReference>
<feature type="transmembrane region" description="Helical" evidence="6">
    <location>
        <begin position="434"/>
        <end position="454"/>
    </location>
</feature>
<dbReference type="AlphaFoldDB" id="A0A1Q9E2A4"/>
<dbReference type="InterPro" id="IPR014710">
    <property type="entry name" value="RmlC-like_jellyroll"/>
</dbReference>
<dbReference type="Pfam" id="PF00520">
    <property type="entry name" value="Ion_trans"/>
    <property type="match status" value="1"/>
</dbReference>
<dbReference type="EMBL" id="LSRX01000288">
    <property type="protein sequence ID" value="OLQ01556.1"/>
    <property type="molecule type" value="Genomic_DNA"/>
</dbReference>
<name>A0A1Q9E2A4_SYMMI</name>
<comment type="subcellular location">
    <subcellularLocation>
        <location evidence="1">Membrane</location>
        <topology evidence="1">Multi-pass membrane protein</topology>
    </subcellularLocation>
</comment>
<feature type="region of interest" description="Disordered" evidence="5">
    <location>
        <begin position="842"/>
        <end position="885"/>
    </location>
</feature>
<feature type="transmembrane region" description="Helical" evidence="6">
    <location>
        <begin position="352"/>
        <end position="378"/>
    </location>
</feature>
<feature type="compositionally biased region" description="Polar residues" evidence="5">
    <location>
        <begin position="121"/>
        <end position="136"/>
    </location>
</feature>
<gene>
    <name evidence="8" type="primary">eag</name>
    <name evidence="8" type="ORF">AK812_SmicGene15690</name>
</gene>
<evidence type="ECO:0000256" key="4">
    <source>
        <dbReference type="ARBA" id="ARBA00023136"/>
    </source>
</evidence>
<dbReference type="Proteomes" id="UP000186817">
    <property type="component" value="Unassembled WGS sequence"/>
</dbReference>
<dbReference type="InterPro" id="IPR005821">
    <property type="entry name" value="Ion_trans_dom"/>
</dbReference>